<comment type="caution">
    <text evidence="4">The sequence shown here is derived from an EMBL/GenBank/DDBJ whole genome shotgun (WGS) entry which is preliminary data.</text>
</comment>
<dbReference type="InterPro" id="IPR010131">
    <property type="entry name" value="MdtP/NodT-like"/>
</dbReference>
<keyword evidence="2" id="KW-0812">Transmembrane</keyword>
<comment type="subcellular location">
    <subcellularLocation>
        <location evidence="2">Cell membrane</location>
        <topology evidence="2">Lipid-anchor</topology>
    </subcellularLocation>
</comment>
<feature type="compositionally biased region" description="Basic and acidic residues" evidence="3">
    <location>
        <begin position="496"/>
        <end position="514"/>
    </location>
</feature>
<dbReference type="Gene3D" id="1.20.1600.10">
    <property type="entry name" value="Outer membrane efflux proteins (OEP)"/>
    <property type="match status" value="1"/>
</dbReference>
<gene>
    <name evidence="4" type="primary">nodT</name>
    <name evidence="4" type="ORF">DOFOFD_02610</name>
</gene>
<dbReference type="Pfam" id="PF02321">
    <property type="entry name" value="OEP"/>
    <property type="match status" value="2"/>
</dbReference>
<name>A0ABU7U0D7_9PROT</name>
<dbReference type="InterPro" id="IPR003423">
    <property type="entry name" value="OMP_efflux"/>
</dbReference>
<keyword evidence="2" id="KW-0732">Signal</keyword>
<feature type="signal peptide" evidence="2">
    <location>
        <begin position="1"/>
        <end position="30"/>
    </location>
</feature>
<keyword evidence="2" id="KW-0564">Palmitate</keyword>
<dbReference type="SUPFAM" id="SSF56954">
    <property type="entry name" value="Outer membrane efflux proteins (OEP)"/>
    <property type="match status" value="1"/>
</dbReference>
<keyword evidence="2 4" id="KW-0449">Lipoprotein</keyword>
<dbReference type="PANTHER" id="PTHR30203:SF33">
    <property type="entry name" value="BLR4455 PROTEIN"/>
    <property type="match status" value="1"/>
</dbReference>
<dbReference type="EMBL" id="JAWJZY010000001">
    <property type="protein sequence ID" value="MEE8657908.1"/>
    <property type="molecule type" value="Genomic_DNA"/>
</dbReference>
<protein>
    <submittedName>
        <fullName evidence="4">Secretion system type I outer membrane efflux pump lipoprotein NodT</fullName>
    </submittedName>
</protein>
<evidence type="ECO:0000256" key="2">
    <source>
        <dbReference type="RuleBase" id="RU362097"/>
    </source>
</evidence>
<dbReference type="Proteomes" id="UP001312908">
    <property type="component" value="Unassembled WGS sequence"/>
</dbReference>
<dbReference type="Gene3D" id="2.20.200.10">
    <property type="entry name" value="Outer membrane efflux proteins (OEP)"/>
    <property type="match status" value="1"/>
</dbReference>
<reference evidence="4 5" key="1">
    <citation type="submission" date="2023-10" db="EMBL/GenBank/DDBJ databases">
        <title>Sorlinia euscelidii gen. nov., sp. nov., an acetic acid bacteria isolated from the gut of Euscelidius variegatus emitter.</title>
        <authorList>
            <person name="Michoud G."/>
            <person name="Marasco R."/>
            <person name="Seferji K."/>
            <person name="Gonella E."/>
            <person name="Garuglieri E."/>
            <person name="Alma A."/>
            <person name="Mapelli F."/>
            <person name="Borin S."/>
            <person name="Daffonchio D."/>
            <person name="Crotti E."/>
        </authorList>
    </citation>
    <scope>NUCLEOTIDE SEQUENCE [LARGE SCALE GENOMIC DNA]</scope>
    <source>
        <strain evidence="4 5">EV16P</strain>
    </source>
</reference>
<accession>A0ABU7U0D7</accession>
<evidence type="ECO:0000313" key="4">
    <source>
        <dbReference type="EMBL" id="MEE8657908.1"/>
    </source>
</evidence>
<dbReference type="PROSITE" id="PS51257">
    <property type="entry name" value="PROKAR_LIPOPROTEIN"/>
    <property type="match status" value="1"/>
</dbReference>
<evidence type="ECO:0000256" key="1">
    <source>
        <dbReference type="ARBA" id="ARBA00007613"/>
    </source>
</evidence>
<keyword evidence="2" id="KW-0472">Membrane</keyword>
<dbReference type="RefSeq" id="WP_394818877.1">
    <property type="nucleotide sequence ID" value="NZ_JAWJZY010000001.1"/>
</dbReference>
<dbReference type="NCBIfam" id="TIGR01845">
    <property type="entry name" value="outer_NodT"/>
    <property type="match status" value="1"/>
</dbReference>
<keyword evidence="5" id="KW-1185">Reference proteome</keyword>
<organism evidence="4 5">
    <name type="scientific">Sorlinia euscelidii</name>
    <dbReference type="NCBI Taxonomy" id="3081148"/>
    <lineage>
        <taxon>Bacteria</taxon>
        <taxon>Pseudomonadati</taxon>
        <taxon>Pseudomonadota</taxon>
        <taxon>Alphaproteobacteria</taxon>
        <taxon>Acetobacterales</taxon>
        <taxon>Acetobacteraceae</taxon>
        <taxon>Sorlinia</taxon>
    </lineage>
</organism>
<feature type="chain" id="PRO_5044995717" evidence="2">
    <location>
        <begin position="31"/>
        <end position="538"/>
    </location>
</feature>
<evidence type="ECO:0000313" key="5">
    <source>
        <dbReference type="Proteomes" id="UP001312908"/>
    </source>
</evidence>
<comment type="similarity">
    <text evidence="1 2">Belongs to the outer membrane factor (OMF) (TC 1.B.17) family.</text>
</comment>
<feature type="region of interest" description="Disordered" evidence="3">
    <location>
        <begin position="496"/>
        <end position="538"/>
    </location>
</feature>
<dbReference type="PANTHER" id="PTHR30203">
    <property type="entry name" value="OUTER MEMBRANE CATION EFFLUX PROTEIN"/>
    <property type="match status" value="1"/>
</dbReference>
<sequence length="538" mass="59770">MMARLLPFRRALIKCGAVTAMLALSACDLAPTYHAPKFIVPASWQGRAPFSIATPADATLSTQWWTMFSDPLLNQLEDDLTHSNPNLQAAAERFIQARAMVASARSDLLPHLSLNAGATDNKQSADRLFRYKGATTETDEEYHGLASWEPDFWAKLRNRMWMRQNQAQEKAADYAMSRLSLQAELASDFIQLRGYDAQLAIYDQSIAYYRKALKITQNQLQNQAAPALDVARAKTQLYNTIAARLDIEAARAVVEHAIAILTNRSPSSFHIPAKSVLRFAQPAIPTGVPSALLQRRPDVASAERRMAEANREIGIARAAFYPNVTLSAGGGFAQNGFDLANLANSLWTYGATFKLPIFEGGLRRARLQQAWSDYRETRDLYRSKVLDSFREVEDGLSRTDRLNAENQALSMSVDASLSTQRMTMTLYQGGVGTYLEAIFAQVQTLQTRIEQVTVATRLYQADVRLIRALGGGWDRSALPDMKSTLSLSPLQYGNIRHPDPIGDVENAPHPKAFEDLSQPLPEPTHATPHEALPPLRLR</sequence>
<proteinExistence type="inferred from homology"/>
<evidence type="ECO:0000256" key="3">
    <source>
        <dbReference type="SAM" id="MobiDB-lite"/>
    </source>
</evidence>
<keyword evidence="2" id="KW-1134">Transmembrane beta strand</keyword>